<comment type="caution">
    <text evidence="1">The sequence shown here is derived from an EMBL/GenBank/DDBJ whole genome shotgun (WGS) entry which is preliminary data.</text>
</comment>
<dbReference type="AlphaFoldDB" id="A0A7W3RB32"/>
<dbReference type="EMBL" id="JACJII010000001">
    <property type="protein sequence ID" value="MBA9005910.1"/>
    <property type="molecule type" value="Genomic_DNA"/>
</dbReference>
<evidence type="ECO:0000313" key="2">
    <source>
        <dbReference type="Proteomes" id="UP000539313"/>
    </source>
</evidence>
<reference evidence="1 2" key="1">
    <citation type="submission" date="2020-08" db="EMBL/GenBank/DDBJ databases">
        <title>Sequencing the genomes of 1000 actinobacteria strains.</title>
        <authorList>
            <person name="Klenk H.-P."/>
        </authorList>
    </citation>
    <scope>NUCLEOTIDE SEQUENCE [LARGE SCALE GENOMIC DNA]</scope>
    <source>
        <strain evidence="1 2">DSM 45823</strain>
    </source>
</reference>
<organism evidence="1 2">
    <name type="scientific">Thermomonospora cellulosilytica</name>
    <dbReference type="NCBI Taxonomy" id="1411118"/>
    <lineage>
        <taxon>Bacteria</taxon>
        <taxon>Bacillati</taxon>
        <taxon>Actinomycetota</taxon>
        <taxon>Actinomycetes</taxon>
        <taxon>Streptosporangiales</taxon>
        <taxon>Thermomonosporaceae</taxon>
        <taxon>Thermomonospora</taxon>
    </lineage>
</organism>
<accession>A0A7W3RB32</accession>
<gene>
    <name evidence="1" type="ORF">HNR21_004792</name>
</gene>
<protein>
    <submittedName>
        <fullName evidence="1">Uncharacterized protein</fullName>
    </submittedName>
</protein>
<proteinExistence type="predicted"/>
<dbReference type="Proteomes" id="UP000539313">
    <property type="component" value="Unassembled WGS sequence"/>
</dbReference>
<sequence length="66" mass="7261">MVVRDPRPRTLEEVLRQMEDRIRRLEARTSTVVGAGDRAWVVEVDAAGRLVARHVATGAVTIIAAP</sequence>
<dbReference type="RefSeq" id="WP_182706965.1">
    <property type="nucleotide sequence ID" value="NZ_JACJII010000001.1"/>
</dbReference>
<keyword evidence="2" id="KW-1185">Reference proteome</keyword>
<evidence type="ECO:0000313" key="1">
    <source>
        <dbReference type="EMBL" id="MBA9005910.1"/>
    </source>
</evidence>
<name>A0A7W3RB32_9ACTN</name>